<evidence type="ECO:0000256" key="1">
    <source>
        <dbReference type="SAM" id="MobiDB-lite"/>
    </source>
</evidence>
<sequence>MDQDELEHLRQSEDWDRVFAIVLSATLKIARDWGCSHDTVLPNGQSVEDTIHEAIADLWKKPESIRRDLRITTQLVTKAKQKLWNVLKSKASQGTRSHEESVTSYDDEAYAESNRRTREDRLTEQADRAISLLRTHPNILGKGEHAAVLSALEDGFLKPREIAEVTSIPVSRIYQIKREIEDLYPDVAKQLFEVEIE</sequence>
<reference evidence="2 3" key="1">
    <citation type="journal article" date="2013" name="Mar. Genomics">
        <title>Expression of sulfatases in Rhodopirellula baltica and the diversity of sulfatases in the genus Rhodopirellula.</title>
        <authorList>
            <person name="Wegner C.E."/>
            <person name="Richter-Heitmann T."/>
            <person name="Klindworth A."/>
            <person name="Klockow C."/>
            <person name="Richter M."/>
            <person name="Achstetter T."/>
            <person name="Glockner F.O."/>
            <person name="Harder J."/>
        </authorList>
    </citation>
    <scope>NUCLEOTIDE SEQUENCE [LARGE SCALE GENOMIC DNA]</scope>
    <source>
        <strain evidence="2 3">WH47</strain>
    </source>
</reference>
<gene>
    <name evidence="2" type="ORF">RBWH47_04046</name>
</gene>
<dbReference type="EMBL" id="AFAR01000201">
    <property type="protein sequence ID" value="EGF25982.1"/>
    <property type="molecule type" value="Genomic_DNA"/>
</dbReference>
<dbReference type="Proteomes" id="UP000006222">
    <property type="component" value="Unassembled WGS sequence"/>
</dbReference>
<dbReference type="PATRIC" id="fig|991778.3.peg.4325"/>
<comment type="caution">
    <text evidence="2">The sequence shown here is derived from an EMBL/GenBank/DDBJ whole genome shotgun (WGS) entry which is preliminary data.</text>
</comment>
<dbReference type="RefSeq" id="WP_007327989.1">
    <property type="nucleotide sequence ID" value="NZ_AFAR01000201.1"/>
</dbReference>
<evidence type="ECO:0000313" key="3">
    <source>
        <dbReference type="Proteomes" id="UP000006222"/>
    </source>
</evidence>
<protein>
    <submittedName>
        <fullName evidence="2">Uncharacterized protein</fullName>
    </submittedName>
</protein>
<accession>F2AWH9</accession>
<proteinExistence type="predicted"/>
<evidence type="ECO:0000313" key="2">
    <source>
        <dbReference type="EMBL" id="EGF25982.1"/>
    </source>
</evidence>
<feature type="region of interest" description="Disordered" evidence="1">
    <location>
        <begin position="95"/>
        <end position="121"/>
    </location>
</feature>
<dbReference type="AlphaFoldDB" id="F2AWH9"/>
<name>F2AWH9_RHOBT</name>
<organism evidence="2 3">
    <name type="scientific">Rhodopirellula baltica WH47</name>
    <dbReference type="NCBI Taxonomy" id="991778"/>
    <lineage>
        <taxon>Bacteria</taxon>
        <taxon>Pseudomonadati</taxon>
        <taxon>Planctomycetota</taxon>
        <taxon>Planctomycetia</taxon>
        <taxon>Pirellulales</taxon>
        <taxon>Pirellulaceae</taxon>
        <taxon>Rhodopirellula</taxon>
    </lineage>
</organism>